<dbReference type="GO" id="GO:0045944">
    <property type="term" value="P:positive regulation of transcription by RNA polymerase II"/>
    <property type="evidence" value="ECO:0007669"/>
    <property type="project" value="TreeGrafter"/>
</dbReference>
<dbReference type="InterPro" id="IPR033461">
    <property type="entry name" value="WRNPLPNID"/>
</dbReference>
<proteinExistence type="predicted"/>
<dbReference type="InterPro" id="IPR036770">
    <property type="entry name" value="Ankyrin_rpt-contain_sf"/>
</dbReference>
<gene>
    <name evidence="9" type="ORF">F2P81_022887</name>
</gene>
<evidence type="ECO:0000256" key="3">
    <source>
        <dbReference type="ARBA" id="ARBA00023015"/>
    </source>
</evidence>
<dbReference type="PROSITE" id="PS50297">
    <property type="entry name" value="ANK_REP_REGION"/>
    <property type="match status" value="3"/>
</dbReference>
<keyword evidence="3" id="KW-0805">Transcription regulation</keyword>
<dbReference type="Pfam" id="PF00023">
    <property type="entry name" value="Ank"/>
    <property type="match status" value="1"/>
</dbReference>
<dbReference type="InterPro" id="IPR050663">
    <property type="entry name" value="Ankyrin-SOCS_Box"/>
</dbReference>
<dbReference type="SUPFAM" id="SSF48403">
    <property type="entry name" value="Ankyrin repeat"/>
    <property type="match status" value="1"/>
</dbReference>
<comment type="subcellular location">
    <subcellularLocation>
        <location evidence="1">Nucleus</location>
    </subcellularLocation>
</comment>
<evidence type="ECO:0000256" key="6">
    <source>
        <dbReference type="ARBA" id="ARBA00023242"/>
    </source>
</evidence>
<organism evidence="9 10">
    <name type="scientific">Scophthalmus maximus</name>
    <name type="common">Turbot</name>
    <name type="synonym">Psetta maxima</name>
    <dbReference type="NCBI Taxonomy" id="52904"/>
    <lineage>
        <taxon>Eukaryota</taxon>
        <taxon>Metazoa</taxon>
        <taxon>Chordata</taxon>
        <taxon>Craniata</taxon>
        <taxon>Vertebrata</taxon>
        <taxon>Euteleostomi</taxon>
        <taxon>Actinopterygii</taxon>
        <taxon>Neopterygii</taxon>
        <taxon>Teleostei</taxon>
        <taxon>Neoteleostei</taxon>
        <taxon>Acanthomorphata</taxon>
        <taxon>Carangaria</taxon>
        <taxon>Pleuronectiformes</taxon>
        <taxon>Pleuronectoidei</taxon>
        <taxon>Scophthalmidae</taxon>
        <taxon>Scophthalmus</taxon>
    </lineage>
</organism>
<dbReference type="Pfam" id="PF15017">
    <property type="entry name" value="WRNPLPNID"/>
    <property type="match status" value="1"/>
</dbReference>
<evidence type="ECO:0000313" key="9">
    <source>
        <dbReference type="EMBL" id="KAF0024085.1"/>
    </source>
</evidence>
<dbReference type="GO" id="GO:0000976">
    <property type="term" value="F:transcription cis-regulatory region binding"/>
    <property type="evidence" value="ECO:0007669"/>
    <property type="project" value="TreeGrafter"/>
</dbReference>
<name>A0A6A4RV40_SCOMX</name>
<keyword evidence="4 7" id="KW-0040">ANK repeat</keyword>
<evidence type="ECO:0000313" key="10">
    <source>
        <dbReference type="Proteomes" id="UP000438429"/>
    </source>
</evidence>
<dbReference type="SMART" id="SM00248">
    <property type="entry name" value="ANK"/>
    <property type="match status" value="3"/>
</dbReference>
<feature type="repeat" description="ANK" evidence="7">
    <location>
        <begin position="209"/>
        <end position="241"/>
    </location>
</feature>
<dbReference type="FunFam" id="1.25.40.20:FF:000025">
    <property type="entry name" value="GA-binding protein subunit beta-1 isoform X1"/>
    <property type="match status" value="1"/>
</dbReference>
<dbReference type="PROSITE" id="PS50088">
    <property type="entry name" value="ANK_REPEAT"/>
    <property type="match status" value="3"/>
</dbReference>
<dbReference type="AlphaFoldDB" id="A0A6A4RV40"/>
<evidence type="ECO:0000256" key="7">
    <source>
        <dbReference type="PROSITE-ProRule" id="PRU00023"/>
    </source>
</evidence>
<evidence type="ECO:0000256" key="4">
    <source>
        <dbReference type="ARBA" id="ARBA00023043"/>
    </source>
</evidence>
<keyword evidence="5" id="KW-0804">Transcription</keyword>
<dbReference type="Proteomes" id="UP000438429">
    <property type="component" value="Unassembled WGS sequence"/>
</dbReference>
<dbReference type="Pfam" id="PF12796">
    <property type="entry name" value="Ank_2"/>
    <property type="match status" value="1"/>
</dbReference>
<dbReference type="Gene3D" id="1.25.40.20">
    <property type="entry name" value="Ankyrin repeat-containing domain"/>
    <property type="match status" value="1"/>
</dbReference>
<evidence type="ECO:0000259" key="8">
    <source>
        <dbReference type="Pfam" id="PF15017"/>
    </source>
</evidence>
<dbReference type="EMBL" id="VEVO01000021">
    <property type="protein sequence ID" value="KAF0024085.1"/>
    <property type="molecule type" value="Genomic_DNA"/>
</dbReference>
<sequence>MDKSYMDKNYYHIQKRLVMDDDVFKVRVKMMKSNSQYDSFLFWRQPIPALDVTELQDLDVPGGLSANGGQGRDKVSKLRSRDEEVELIQFSSFNYWKTPIAEVDDLLGDLQLLLTEVCRDLVQDHVVVLDLDQRGLKHEPPHTEQLVPLARLALAREEGSSGAVRLRTAPDTMSLVDLGKRLLEAARKGQDDEVRNLMANGAPFTTDWLGTSPLHLAAQHGHYSTADVLLRAGVSRDARTKVDRTPLHMAAAEGHTIIVELLVRSGADINAKDMLKMTALHWAAQHGHNGVAETLIKHGADVHSLSKFDKSPFDIAVDIQNTELMLLLQVRRRPHA</sequence>
<evidence type="ECO:0000256" key="2">
    <source>
        <dbReference type="ARBA" id="ARBA00022737"/>
    </source>
</evidence>
<reference evidence="9 10" key="1">
    <citation type="submission" date="2019-06" db="EMBL/GenBank/DDBJ databases">
        <title>Draft genomes of female and male turbot (Scophthalmus maximus).</title>
        <authorList>
            <person name="Xu H."/>
            <person name="Xu X.-W."/>
            <person name="Shao C."/>
            <person name="Chen S."/>
        </authorList>
    </citation>
    <scope>NUCLEOTIDE SEQUENCE [LARGE SCALE GENOMIC DNA]</scope>
    <source>
        <strain evidence="9">Ysfricsl-2016a</strain>
        <tissue evidence="9">Blood</tissue>
    </source>
</reference>
<comment type="caution">
    <text evidence="9">The sequence shown here is derived from an EMBL/GenBank/DDBJ whole genome shotgun (WGS) entry which is preliminary data.</text>
</comment>
<protein>
    <recommendedName>
        <fullName evidence="8">Putative WW-binding domain-containing protein</fullName>
    </recommendedName>
</protein>
<dbReference type="PANTHER" id="PTHR24193:SF130">
    <property type="entry name" value="GA REPEAT BINDING PROTEIN, BETA 2A"/>
    <property type="match status" value="1"/>
</dbReference>
<evidence type="ECO:0000256" key="1">
    <source>
        <dbReference type="ARBA" id="ARBA00004123"/>
    </source>
</evidence>
<accession>A0A6A4RV40</accession>
<keyword evidence="2" id="KW-0677">Repeat</keyword>
<feature type="repeat" description="ANK" evidence="7">
    <location>
        <begin position="275"/>
        <end position="307"/>
    </location>
</feature>
<dbReference type="PANTHER" id="PTHR24193">
    <property type="entry name" value="ANKYRIN REPEAT PROTEIN"/>
    <property type="match status" value="1"/>
</dbReference>
<feature type="domain" description="Putative WW-binding" evidence="8">
    <location>
        <begin position="35"/>
        <end position="82"/>
    </location>
</feature>
<dbReference type="PRINTS" id="PR01415">
    <property type="entry name" value="ANKYRIN"/>
</dbReference>
<feature type="repeat" description="ANK" evidence="7">
    <location>
        <begin position="242"/>
        <end position="274"/>
    </location>
</feature>
<dbReference type="InterPro" id="IPR002110">
    <property type="entry name" value="Ankyrin_rpt"/>
</dbReference>
<keyword evidence="6" id="KW-0539">Nucleus</keyword>
<dbReference type="GO" id="GO:0005634">
    <property type="term" value="C:nucleus"/>
    <property type="evidence" value="ECO:0007669"/>
    <property type="project" value="UniProtKB-SubCell"/>
</dbReference>
<evidence type="ECO:0000256" key="5">
    <source>
        <dbReference type="ARBA" id="ARBA00023163"/>
    </source>
</evidence>